<comment type="function">
    <text evidence="7">May be a cell surface adhesion protein.</text>
</comment>
<dbReference type="Gene3D" id="2.30.180.10">
    <property type="entry name" value="FAS1 domain"/>
    <property type="match status" value="1"/>
</dbReference>
<dbReference type="GO" id="GO:0098552">
    <property type="term" value="C:side of membrane"/>
    <property type="evidence" value="ECO:0007669"/>
    <property type="project" value="UniProtKB-KW"/>
</dbReference>
<keyword evidence="6" id="KW-0472">Membrane</keyword>
<dbReference type="FunFam" id="2.30.180.10:FF:000012">
    <property type="entry name" value="Fasciclin-like arabinogalactan protein 7"/>
    <property type="match status" value="1"/>
</dbReference>
<feature type="compositionally biased region" description="Polar residues" evidence="8">
    <location>
        <begin position="242"/>
        <end position="251"/>
    </location>
</feature>
<comment type="subcellular location">
    <subcellularLocation>
        <location evidence="1">Cell membrane</location>
        <topology evidence="1">Lipid-anchor</topology>
        <topology evidence="1">GPI-anchor</topology>
    </subcellularLocation>
</comment>
<dbReference type="GO" id="GO:0005886">
    <property type="term" value="C:plasma membrane"/>
    <property type="evidence" value="ECO:0007669"/>
    <property type="project" value="UniProtKB-SubCell"/>
</dbReference>
<dbReference type="PANTHER" id="PTHR32077:SF3">
    <property type="entry name" value="FASCICLIN-LIKE ARABINOGALACTAN PROTEIN 7"/>
    <property type="match status" value="1"/>
</dbReference>
<feature type="domain" description="FAS1" evidence="9">
    <location>
        <begin position="75"/>
        <end position="217"/>
    </location>
</feature>
<keyword evidence="5" id="KW-0732">Signal</keyword>
<dbReference type="EMBL" id="CAJEUB010000055">
    <property type="protein sequence ID" value="CAD1847451.1"/>
    <property type="molecule type" value="Genomic_DNA"/>
</dbReference>
<keyword evidence="4" id="KW-0325">Glycoprotein</keyword>
<dbReference type="SUPFAM" id="SSF82153">
    <property type="entry name" value="FAS1 domain"/>
    <property type="match status" value="1"/>
</dbReference>
<gene>
    <name evidence="10" type="ORF">CB5_LOCUS30662</name>
</gene>
<comment type="similarity">
    <text evidence="2">Belongs to the fasciclin-like AGP family.</text>
</comment>
<dbReference type="InterPro" id="IPR045003">
    <property type="entry name" value="FLA_A"/>
</dbReference>
<feature type="compositionally biased region" description="Low complexity" evidence="8">
    <location>
        <begin position="252"/>
        <end position="265"/>
    </location>
</feature>
<evidence type="ECO:0000256" key="3">
    <source>
        <dbReference type="ARBA" id="ARBA00022475"/>
    </source>
</evidence>
<dbReference type="InterPro" id="IPR036378">
    <property type="entry name" value="FAS1_dom_sf"/>
</dbReference>
<accession>A0A6V7QX88</accession>
<dbReference type="PROSITE" id="PS50213">
    <property type="entry name" value="FAS1"/>
    <property type="match status" value="1"/>
</dbReference>
<evidence type="ECO:0000256" key="7">
    <source>
        <dbReference type="ARBA" id="ARBA00024686"/>
    </source>
</evidence>
<keyword evidence="3" id="KW-1003">Cell membrane</keyword>
<feature type="region of interest" description="Disordered" evidence="8">
    <location>
        <begin position="228"/>
        <end position="265"/>
    </location>
</feature>
<evidence type="ECO:0000256" key="4">
    <source>
        <dbReference type="ARBA" id="ARBA00022622"/>
    </source>
</evidence>
<name>A0A6V7QX88_ANACO</name>
<dbReference type="GO" id="GO:0009834">
    <property type="term" value="P:plant-type secondary cell wall biogenesis"/>
    <property type="evidence" value="ECO:0007669"/>
    <property type="project" value="TreeGrafter"/>
</dbReference>
<dbReference type="InterPro" id="IPR000782">
    <property type="entry name" value="FAS1_domain"/>
</dbReference>
<organism evidence="10">
    <name type="scientific">Ananas comosus var. bracteatus</name>
    <name type="common">red pineapple</name>
    <dbReference type="NCBI Taxonomy" id="296719"/>
    <lineage>
        <taxon>Eukaryota</taxon>
        <taxon>Viridiplantae</taxon>
        <taxon>Streptophyta</taxon>
        <taxon>Embryophyta</taxon>
        <taxon>Tracheophyta</taxon>
        <taxon>Spermatophyta</taxon>
        <taxon>Magnoliopsida</taxon>
        <taxon>Liliopsida</taxon>
        <taxon>Poales</taxon>
        <taxon>Bromeliaceae</taxon>
        <taxon>Bromelioideae</taxon>
        <taxon>Ananas</taxon>
    </lineage>
</organism>
<evidence type="ECO:0000256" key="5">
    <source>
        <dbReference type="ARBA" id="ARBA00022729"/>
    </source>
</evidence>
<sequence length="289" mass="31056">MTGSASHIMFWEDKDINLLGLEKEEAILYTMDLNKAIFATTILTMMFITPSIAQSPPSPFLAPSPAPAPAPAPHHVNLTDLLSVAGPFHTFLSYLLQTQVINTFQNQANNTDQGITIFVPRDSAFAALKQSTFANLTQDQLKSLLLYHAFPKYYSLAEFKNLSSLNPVSTFAGGQYSLNLTDNMGLIRVQSQWSNPKITSSVFSTAPVAVYEVDKVLLPMQIFSTDPPLAPAPAPAPETKPSDLSPTSGNGSAPKSTQSSSPTSSSCKTHAGFASYLFFAVSGGLMLSL</sequence>
<evidence type="ECO:0000256" key="1">
    <source>
        <dbReference type="ARBA" id="ARBA00004609"/>
    </source>
</evidence>
<proteinExistence type="inferred from homology"/>
<evidence type="ECO:0000256" key="8">
    <source>
        <dbReference type="SAM" id="MobiDB-lite"/>
    </source>
</evidence>
<reference evidence="10" key="1">
    <citation type="submission" date="2020-07" db="EMBL/GenBank/DDBJ databases">
        <authorList>
            <person name="Lin J."/>
        </authorList>
    </citation>
    <scope>NUCLEOTIDE SEQUENCE</scope>
</reference>
<evidence type="ECO:0000256" key="6">
    <source>
        <dbReference type="ARBA" id="ARBA00023136"/>
    </source>
</evidence>
<evidence type="ECO:0000259" key="9">
    <source>
        <dbReference type="PROSITE" id="PS50213"/>
    </source>
</evidence>
<feature type="compositionally biased region" description="Pro residues" evidence="8">
    <location>
        <begin position="228"/>
        <end position="238"/>
    </location>
</feature>
<keyword evidence="4" id="KW-0336">GPI-anchor</keyword>
<dbReference type="PANTHER" id="PTHR32077">
    <property type="entry name" value="FASCICLIN-LIKE ARABINOGALACTAN PROTEIN"/>
    <property type="match status" value="1"/>
</dbReference>
<evidence type="ECO:0000313" key="10">
    <source>
        <dbReference type="EMBL" id="CAD1847451.1"/>
    </source>
</evidence>
<dbReference type="SMART" id="SM00554">
    <property type="entry name" value="FAS1"/>
    <property type="match status" value="1"/>
</dbReference>
<protein>
    <recommendedName>
        <fullName evidence="9">FAS1 domain-containing protein</fullName>
    </recommendedName>
</protein>
<evidence type="ECO:0000256" key="2">
    <source>
        <dbReference type="ARBA" id="ARBA00007843"/>
    </source>
</evidence>
<keyword evidence="4" id="KW-0449">Lipoprotein</keyword>
<dbReference type="AlphaFoldDB" id="A0A6V7QX88"/>
<dbReference type="Pfam" id="PF02469">
    <property type="entry name" value="Fasciclin"/>
    <property type="match status" value="1"/>
</dbReference>